<dbReference type="Gene3D" id="3.40.50.720">
    <property type="entry name" value="NAD(P)-binding Rossmann-like Domain"/>
    <property type="match status" value="2"/>
</dbReference>
<feature type="domain" description="Amidase" evidence="6">
    <location>
        <begin position="78"/>
        <end position="547"/>
    </location>
</feature>
<evidence type="ECO:0000256" key="3">
    <source>
        <dbReference type="ARBA" id="ARBA00012922"/>
    </source>
</evidence>
<dbReference type="InterPro" id="IPR036291">
    <property type="entry name" value="NAD(P)-bd_dom_sf"/>
</dbReference>
<dbReference type="SUPFAM" id="SSF75304">
    <property type="entry name" value="Amidase signature (AS) enzymes"/>
    <property type="match status" value="1"/>
</dbReference>
<name>A0ABR2V1J9_9PEZI</name>
<dbReference type="PANTHER" id="PTHR46072">
    <property type="entry name" value="AMIDASE-RELATED-RELATED"/>
    <property type="match status" value="1"/>
</dbReference>
<dbReference type="Gene3D" id="3.90.1300.10">
    <property type="entry name" value="Amidase signature (AS) domain"/>
    <property type="match status" value="1"/>
</dbReference>
<evidence type="ECO:0000313" key="8">
    <source>
        <dbReference type="Proteomes" id="UP001408356"/>
    </source>
</evidence>
<reference evidence="7 8" key="1">
    <citation type="journal article" date="2024" name="J. Plant Pathol.">
        <title>Sequence and assembly of the genome of Seiridium unicorne, isolate CBS 538.82, causal agent of cypress canker disease.</title>
        <authorList>
            <person name="Scali E."/>
            <person name="Rocca G.D."/>
            <person name="Danti R."/>
            <person name="Garbelotto M."/>
            <person name="Barberini S."/>
            <person name="Baroncelli R."/>
            <person name="Emiliani G."/>
        </authorList>
    </citation>
    <scope>NUCLEOTIDE SEQUENCE [LARGE SCALE GENOMIC DNA]</scope>
    <source>
        <strain evidence="7 8">BM-138-508</strain>
    </source>
</reference>
<protein>
    <recommendedName>
        <fullName evidence="3">amidase</fullName>
        <ecNumber evidence="3">3.5.1.4</ecNumber>
    </recommendedName>
</protein>
<dbReference type="SUPFAM" id="SSF51735">
    <property type="entry name" value="NAD(P)-binding Rossmann-fold domains"/>
    <property type="match status" value="1"/>
</dbReference>
<dbReference type="EMBL" id="JARVKF010000223">
    <property type="protein sequence ID" value="KAK9420802.1"/>
    <property type="molecule type" value="Genomic_DNA"/>
</dbReference>
<comment type="catalytic activity">
    <reaction evidence="1">
        <text>a monocarboxylic acid amide + H2O = a monocarboxylate + NH4(+)</text>
        <dbReference type="Rhea" id="RHEA:12020"/>
        <dbReference type="ChEBI" id="CHEBI:15377"/>
        <dbReference type="ChEBI" id="CHEBI:28938"/>
        <dbReference type="ChEBI" id="CHEBI:35757"/>
        <dbReference type="ChEBI" id="CHEBI:83628"/>
        <dbReference type="EC" id="3.5.1.4"/>
    </reaction>
</comment>
<feature type="region of interest" description="Disordered" evidence="5">
    <location>
        <begin position="1109"/>
        <end position="1133"/>
    </location>
</feature>
<dbReference type="Proteomes" id="UP001408356">
    <property type="component" value="Unassembled WGS sequence"/>
</dbReference>
<evidence type="ECO:0000259" key="6">
    <source>
        <dbReference type="Pfam" id="PF01425"/>
    </source>
</evidence>
<keyword evidence="8" id="KW-1185">Reference proteome</keyword>
<dbReference type="Pfam" id="PF00106">
    <property type="entry name" value="adh_short"/>
    <property type="match status" value="1"/>
</dbReference>
<dbReference type="InterPro" id="IPR020556">
    <property type="entry name" value="Amidase_CS"/>
</dbReference>
<evidence type="ECO:0000256" key="5">
    <source>
        <dbReference type="SAM" id="MobiDB-lite"/>
    </source>
</evidence>
<comment type="similarity">
    <text evidence="2">Belongs to the amidase family.</text>
</comment>
<dbReference type="PANTHER" id="PTHR46072:SF7">
    <property type="entry name" value="AMIDASE"/>
    <property type="match status" value="1"/>
</dbReference>
<sequence>MGELIPSWQSLAAAKRQAILDSIPNNWRLASIPSVEEQRDVTGTYVQQHLSPREIEITETDAVGIVEKTSSGQWTSVEVAEAFCHRASLGHQLLNCLHETFFEAALADAKELDAYFAQHKQPKGPLHGLPVSLKDQFHVKDVETTMGYVGWIDTFQGLKGDERSKVFESEMVRELRQLGAVLYCKTSVPHTLMSGETANNIIGYTWNPKNRNLCSGGSSGGEGALIAFHGSPGGFGTDIGGSIRIPAAFCGLFGLRPTIGRLPYEGMANSMDGQNTVLSVVGPLASSAGGVKLLTKAILSAEPWLYDPFVTEMPWRSDVEAQTKDYLDSSQLAIGILDHDGRVGVHPPLKRALKMLGDVFSKAGHKVIDWQPPDQGVIVDLVSKTWTYDGGEDVLKDFKLSGEPWVPQVDVVAKSQAQATASDIAAVNRQLREKRKEYLDYWNSTKSATGTGRPVDAFVSPCAPFTAALEGKYDYYGYSMYVNGLDLPSIVIPITTADRAIDVPDASYQPVSELDKKIQDYYDPEIYHGAPVALQLVGRRFQEEKLLAIAEWFGGHINGIQPRTRCSDVISLHQRTSQPFRLPACAPVTHYAAPYIITTSEYQLNYPQSPSSTSKKDLSLVPTASSRLLWAIEKSPAWAWLFRHPEDHGNNKFNEVQRLFQAINSLSWLWSRRPAAQMETSRDHSNVYRVVSPNPVADPSARSNPYVANLRQNFLCLFLDLLPGGQNHHVITFTEAQFEAVSIFLPKDVLTRMVHSSPEPPTLSAKPWSTYLAEAVSMDHIEKRTQEILLREWTPDDALRFVPFLTQAYVYLLEAKSAELNRLANLHRNYPRLLKTPFAPQEPRNNPKHISDALSYDAKRILTKPLHTWSNYSWEWYRFRHPHPALVPYDWCFKLFRLVTEKHPISLSSRYPPELQADLRRSREGFLFIRQHDGTRRYFQRTHGSSNFALPHSPAELDWLESFVRCVDWMQANHSDLGIDIRDYDLQSVSIRSSVSPKVLLSPDDYQEFIRNEPVRVIVKQLRSDSAICDDSSSEKLPSLLALYLPPFSDQRARVIAQRLIRNTDTSLQQFAYEDLVRKLKFSIHKSPAPTAHADGHYLAFEATSAGTASDESPEATGGHSWEESVRQLHASKSTSSTQVQRLCYICRFEIRKAHKTVHSMCEPCGEFNLAGSNLSLPQNLDLNGKVALVTGARVNLGYHTVLRLLRCGARIIASTRYPEDAFSRYQDEADFHIWNDRLKIVGADFRAAVDAFNLVEQTRAIVDGWGGRLHILINNAAQTLTDSVRKENSAVLRERLLCESNGSRPAIVQHSYIPRVRGVVSGGHLIESMEIKTDNNQLSPGENNGKDARINELSTDTNSEVVSRLSDLQVGPQASGPSSWVQSLSDIPYEDVVSAQSVNTIVPLILIRELLPLMQFKESNHKSKRPSAYIVNVSSREGIFESSNKSGAKNGKHVHTNISKAGLNMITETEAEITWKRWRVAMNTVDPGYMSAAPEYEDAHGGERPIGWEDGAGRVLWPIAIGESEKMEPVWGRFLKHYGACRVDVRWGRG</sequence>
<evidence type="ECO:0000256" key="1">
    <source>
        <dbReference type="ARBA" id="ARBA00001311"/>
    </source>
</evidence>
<evidence type="ECO:0000256" key="4">
    <source>
        <dbReference type="ARBA" id="ARBA00022801"/>
    </source>
</evidence>
<keyword evidence="4" id="KW-0378">Hydrolase</keyword>
<evidence type="ECO:0000313" key="7">
    <source>
        <dbReference type="EMBL" id="KAK9420802.1"/>
    </source>
</evidence>
<evidence type="ECO:0000256" key="2">
    <source>
        <dbReference type="ARBA" id="ARBA00009199"/>
    </source>
</evidence>
<dbReference type="InterPro" id="IPR023631">
    <property type="entry name" value="Amidase_dom"/>
</dbReference>
<dbReference type="EC" id="3.5.1.4" evidence="3"/>
<dbReference type="InterPro" id="IPR002347">
    <property type="entry name" value="SDR_fam"/>
</dbReference>
<accession>A0ABR2V1J9</accession>
<proteinExistence type="inferred from homology"/>
<gene>
    <name evidence="7" type="ORF">SUNI508_00893</name>
</gene>
<dbReference type="InterPro" id="IPR036928">
    <property type="entry name" value="AS_sf"/>
</dbReference>
<dbReference type="PROSITE" id="PS00571">
    <property type="entry name" value="AMIDASES"/>
    <property type="match status" value="1"/>
</dbReference>
<organism evidence="7 8">
    <name type="scientific">Seiridium unicorne</name>
    <dbReference type="NCBI Taxonomy" id="138068"/>
    <lineage>
        <taxon>Eukaryota</taxon>
        <taxon>Fungi</taxon>
        <taxon>Dikarya</taxon>
        <taxon>Ascomycota</taxon>
        <taxon>Pezizomycotina</taxon>
        <taxon>Sordariomycetes</taxon>
        <taxon>Xylariomycetidae</taxon>
        <taxon>Amphisphaeriales</taxon>
        <taxon>Sporocadaceae</taxon>
        <taxon>Seiridium</taxon>
    </lineage>
</organism>
<dbReference type="Pfam" id="PF01425">
    <property type="entry name" value="Amidase"/>
    <property type="match status" value="1"/>
</dbReference>
<comment type="caution">
    <text evidence="7">The sequence shown here is derived from an EMBL/GenBank/DDBJ whole genome shotgun (WGS) entry which is preliminary data.</text>
</comment>